<name>A0A364K214_9BACL</name>
<dbReference type="Pfam" id="PF07510">
    <property type="entry name" value="GmrSD_C"/>
    <property type="match status" value="1"/>
</dbReference>
<evidence type="ECO:0000313" key="4">
    <source>
        <dbReference type="EMBL" id="RAL22069.1"/>
    </source>
</evidence>
<proteinExistence type="predicted"/>
<dbReference type="RefSeq" id="WP_113659912.1">
    <property type="nucleotide sequence ID" value="NZ_KZ845672.1"/>
</dbReference>
<keyword evidence="5" id="KW-1185">Reference proteome</keyword>
<comment type="caution">
    <text evidence="4">The sequence shown here is derived from an EMBL/GenBank/DDBJ whole genome shotgun (WGS) entry which is preliminary data.</text>
</comment>
<dbReference type="Pfam" id="PF03235">
    <property type="entry name" value="GmrSD_N"/>
    <property type="match status" value="1"/>
</dbReference>
<dbReference type="PANTHER" id="PTHR35149:SF2">
    <property type="entry name" value="DUF262 DOMAIN-CONTAINING PROTEIN"/>
    <property type="match status" value="1"/>
</dbReference>
<dbReference type="InterPro" id="IPR011089">
    <property type="entry name" value="GmrSD_C"/>
</dbReference>
<dbReference type="EMBL" id="QJKK01000010">
    <property type="protein sequence ID" value="RAL22069.1"/>
    <property type="molecule type" value="Genomic_DNA"/>
</dbReference>
<protein>
    <recommendedName>
        <fullName evidence="6">DUF262 domain-containing protein</fullName>
    </recommendedName>
</protein>
<reference evidence="4 5" key="2">
    <citation type="submission" date="2018-06" db="EMBL/GenBank/DDBJ databases">
        <authorList>
            <person name="Zhirakovskaya E."/>
        </authorList>
    </citation>
    <scope>NUCLEOTIDE SEQUENCE [LARGE SCALE GENOMIC DNA]</scope>
    <source>
        <strain evidence="4 5">FBKL4.011</strain>
    </source>
</reference>
<dbReference type="InterPro" id="IPR004919">
    <property type="entry name" value="GmrSD_N"/>
</dbReference>
<dbReference type="Proteomes" id="UP000251213">
    <property type="component" value="Unassembled WGS sequence"/>
</dbReference>
<dbReference type="AlphaFoldDB" id="A0A364K214"/>
<organism evidence="4 5">
    <name type="scientific">Thermoflavimicrobium daqui</name>
    <dbReference type="NCBI Taxonomy" id="2137476"/>
    <lineage>
        <taxon>Bacteria</taxon>
        <taxon>Bacillati</taxon>
        <taxon>Bacillota</taxon>
        <taxon>Bacilli</taxon>
        <taxon>Bacillales</taxon>
        <taxon>Thermoactinomycetaceae</taxon>
        <taxon>Thermoflavimicrobium</taxon>
    </lineage>
</organism>
<evidence type="ECO:0000259" key="3">
    <source>
        <dbReference type="Pfam" id="PF18899"/>
    </source>
</evidence>
<dbReference type="PANTHER" id="PTHR35149">
    <property type="entry name" value="SLL5132 PROTEIN"/>
    <property type="match status" value="1"/>
</dbReference>
<evidence type="ECO:0000259" key="2">
    <source>
        <dbReference type="Pfam" id="PF07510"/>
    </source>
</evidence>
<feature type="domain" description="DUF5655" evidence="3">
    <location>
        <begin position="588"/>
        <end position="688"/>
    </location>
</feature>
<accession>A0A364K214</accession>
<feature type="domain" description="GmrSD restriction endonucleases N-terminal" evidence="1">
    <location>
        <begin position="10"/>
        <end position="224"/>
    </location>
</feature>
<feature type="domain" description="GmrSD restriction endonucleases C-terminal" evidence="2">
    <location>
        <begin position="413"/>
        <end position="547"/>
    </location>
</feature>
<gene>
    <name evidence="4" type="ORF">DL897_14840</name>
</gene>
<evidence type="ECO:0000259" key="1">
    <source>
        <dbReference type="Pfam" id="PF03235"/>
    </source>
</evidence>
<reference evidence="4 5" key="1">
    <citation type="submission" date="2018-06" db="EMBL/GenBank/DDBJ databases">
        <title>Thermoflavimicrobium daqus sp. nov., a thermophilic microbe isolated from Moutai-flavour Daqu.</title>
        <authorList>
            <person name="Wang X."/>
            <person name="Zhou H."/>
        </authorList>
    </citation>
    <scope>NUCLEOTIDE SEQUENCE [LARGE SCALE GENOMIC DNA]</scope>
    <source>
        <strain evidence="4 5">FBKL4.011</strain>
    </source>
</reference>
<evidence type="ECO:0000313" key="5">
    <source>
        <dbReference type="Proteomes" id="UP000251213"/>
    </source>
</evidence>
<dbReference type="InterPro" id="IPR043714">
    <property type="entry name" value="DUF5655"/>
</dbReference>
<sequence length="692" mass="82474">MKATETNFLEFMRGIKQFQIPIYQRTYSWNEKQCQQLWNDIERVAQDESLNAHFLGSVVYVEKGLYQVTSIPQLLVIDGQQRLTTISLFLTAFAHILEAGEKECTMISAKKVRNYYLFNADEEDEMKYKMYLTRKDRDTFIQIIEEKELAEDASIKIVRNYQFFLDKLRKSQLTLDQIYTGLTKLILVDIALDRDKDNPQLIFESLNSTGLDLSQADLIRNYFLMGLEPKQQEQLYHDYWHKLEQKFDELTDHNYFDRFIRDYLTIKTGQIPNINSVYESFKQYMDKNKAWTVEEIIQDIYQYGLYYLNLALKSNDLDLELVMQDIRTLKVDVAYPFLMEVYHDYDQKLIDKREFIHILRLVESYVFRRAICGIPPNSLNKTFARLAREINKDEYLESLNAIFLLKTSNHRFPMDYEFKRELQIKDIYHFRNRNYLLRKLENYQRKELISVQNYTIEHVLPQNSRLSKEWQEMLGENWESIQKTYLHTIGNLTLTGYNSELSDRPFYEKQTIEGGFKYSPLWLNRSLAKLEKWDEEEILRRAKTLAERAVEIWKLPHVSEEILKKYKKDEKANRSESYSITQFQLMGSLKELFERLRAQILDLDSTIKEEVKKHYIAYKMSTNFVDIAPMKYSLKLFLNMGIGEVHDPKGICRDVSKIGHRGNGDIEIKVSSIEEIPYVMTLIRQSFEKHNE</sequence>
<dbReference type="Pfam" id="PF18899">
    <property type="entry name" value="DUF5655"/>
    <property type="match status" value="1"/>
</dbReference>
<evidence type="ECO:0008006" key="6">
    <source>
        <dbReference type="Google" id="ProtNLM"/>
    </source>
</evidence>
<dbReference type="OrthoDB" id="9798761at2"/>